<dbReference type="Proteomes" id="UP000221469">
    <property type="component" value="Segment"/>
</dbReference>
<reference evidence="2 3" key="1">
    <citation type="submission" date="2015-08" db="EMBL/GenBank/DDBJ databases">
        <authorList>
            <person name="Barekzi N."/>
            <person name="Doss J.H."/>
            <person name="Bluford J."/>
            <person name="Fizer S."/>
            <person name="Garofalo A.E."/>
            <person name="Gasalao M.B."/>
            <person name="Griffin J."/>
            <person name="Henderson C.M."/>
            <person name="Hyre A.N."/>
            <person name="Irons L.B."/>
            <person name="Jafree E."/>
            <person name="Kanda K."/>
            <person name="Matthews D."/>
            <person name="Mclaren B."/>
            <person name="Moriarty A."/>
            <person name="Northam N."/>
            <person name="Ryan M."/>
            <person name="Smith D.E."/>
            <person name="Vanselow D."/>
            <person name="Welch J."/>
            <person name="Gauthier D."/>
            <person name="Anders K.R."/>
            <person name="Bradley K.W."/>
            <person name="Asai D.J."/>
            <person name="Bowman C.A."/>
            <person name="Russell D.A."/>
            <person name="Pope W.H."/>
            <person name="Jacobs-Sera D."/>
            <person name="Hendrix R.W."/>
            <person name="Hatfull G.F."/>
        </authorList>
    </citation>
    <scope>NUCLEOTIDE SEQUENCE [LARGE SCALE GENOMIC DNA]</scope>
</reference>
<protein>
    <submittedName>
        <fullName evidence="2">Uncharacterized protein</fullName>
    </submittedName>
</protein>
<proteinExistence type="predicted"/>
<evidence type="ECO:0000313" key="3">
    <source>
        <dbReference type="Proteomes" id="UP000221469"/>
    </source>
</evidence>
<organism evidence="2 3">
    <name type="scientific">Mycobacterium phage Bricole</name>
    <dbReference type="NCBI Taxonomy" id="1718601"/>
    <lineage>
        <taxon>Viruses</taxon>
        <taxon>Duplodnaviria</taxon>
        <taxon>Heunggongvirae</taxon>
        <taxon>Uroviricota</taxon>
        <taxon>Caudoviricetes</taxon>
        <taxon>Vilmaviridae</taxon>
        <taxon>Mclasvirinae</taxon>
        <taxon>Bongovirus</taxon>
        <taxon>Bongovirus bongo</taxon>
    </lineage>
</organism>
<gene>
    <name evidence="2" type="ORF">SEA_BRICOLE_89</name>
</gene>
<evidence type="ECO:0000313" key="2">
    <source>
        <dbReference type="EMBL" id="ALF00617.1"/>
    </source>
</evidence>
<feature type="region of interest" description="Disordered" evidence="1">
    <location>
        <begin position="50"/>
        <end position="69"/>
    </location>
</feature>
<dbReference type="EMBL" id="KT591491">
    <property type="protein sequence ID" value="ALF00617.1"/>
    <property type="molecule type" value="Genomic_DNA"/>
</dbReference>
<sequence length="69" mass="7300">MASPQNPFVPLDPADYNLSGSQAAEDALAGIMKPLVGAGPHDDLTVEELNQRFDGTGSPRPHTFPTPQN</sequence>
<name>A0A0M4R2I4_9CAUD</name>
<evidence type="ECO:0000256" key="1">
    <source>
        <dbReference type="SAM" id="MobiDB-lite"/>
    </source>
</evidence>
<accession>A0A0M4R2I4</accession>